<dbReference type="PROSITE" id="PS50005">
    <property type="entry name" value="TPR"/>
    <property type="match status" value="1"/>
</dbReference>
<dbReference type="OrthoDB" id="581105at2"/>
<organism evidence="3 4">
    <name type="scientific">Nocardia panacis</name>
    <dbReference type="NCBI Taxonomy" id="2340916"/>
    <lineage>
        <taxon>Bacteria</taxon>
        <taxon>Bacillati</taxon>
        <taxon>Actinomycetota</taxon>
        <taxon>Actinomycetes</taxon>
        <taxon>Mycobacteriales</taxon>
        <taxon>Nocardiaceae</taxon>
        <taxon>Nocardia</taxon>
    </lineage>
</organism>
<dbReference type="Gene3D" id="3.40.50.300">
    <property type="entry name" value="P-loop containing nucleotide triphosphate hydrolases"/>
    <property type="match status" value="1"/>
</dbReference>
<dbReference type="SMART" id="SM00028">
    <property type="entry name" value="TPR"/>
    <property type="match status" value="8"/>
</dbReference>
<evidence type="ECO:0000313" key="4">
    <source>
        <dbReference type="Proteomes" id="UP000266677"/>
    </source>
</evidence>
<evidence type="ECO:0000259" key="2">
    <source>
        <dbReference type="Pfam" id="PF00931"/>
    </source>
</evidence>
<dbReference type="PANTHER" id="PTHR47691">
    <property type="entry name" value="REGULATOR-RELATED"/>
    <property type="match status" value="1"/>
</dbReference>
<keyword evidence="1" id="KW-0802">TPR repeat</keyword>
<dbReference type="SUPFAM" id="SSF48452">
    <property type="entry name" value="TPR-like"/>
    <property type="match status" value="2"/>
</dbReference>
<dbReference type="PANTHER" id="PTHR47691:SF3">
    <property type="entry name" value="HTH-TYPE TRANSCRIPTIONAL REGULATOR RV0890C-RELATED"/>
    <property type="match status" value="1"/>
</dbReference>
<dbReference type="AlphaFoldDB" id="A0A3A4KM36"/>
<dbReference type="GO" id="GO:0043531">
    <property type="term" value="F:ADP binding"/>
    <property type="evidence" value="ECO:0007669"/>
    <property type="project" value="InterPro"/>
</dbReference>
<keyword evidence="4" id="KW-1185">Reference proteome</keyword>
<dbReference type="PRINTS" id="PR00364">
    <property type="entry name" value="DISEASERSIST"/>
</dbReference>
<reference evidence="3 4" key="1">
    <citation type="submission" date="2018-09" db="EMBL/GenBank/DDBJ databases">
        <title>YIM PH21274 draft genome.</title>
        <authorList>
            <person name="Miao C."/>
        </authorList>
    </citation>
    <scope>NUCLEOTIDE SEQUENCE [LARGE SCALE GENOMIC DNA]</scope>
    <source>
        <strain evidence="3 4">YIM PH 21724</strain>
    </source>
</reference>
<dbReference type="Proteomes" id="UP000266677">
    <property type="component" value="Unassembled WGS sequence"/>
</dbReference>
<dbReference type="SUPFAM" id="SSF52540">
    <property type="entry name" value="P-loop containing nucleoside triphosphate hydrolases"/>
    <property type="match status" value="1"/>
</dbReference>
<feature type="domain" description="NB-ARC" evidence="2">
    <location>
        <begin position="67"/>
        <end position="218"/>
    </location>
</feature>
<dbReference type="Pfam" id="PF00931">
    <property type="entry name" value="NB-ARC"/>
    <property type="match status" value="1"/>
</dbReference>
<protein>
    <submittedName>
        <fullName evidence="3">Tetratricopeptide repeat protein</fullName>
    </submittedName>
</protein>
<proteinExistence type="predicted"/>
<dbReference type="InterPro" id="IPR027417">
    <property type="entry name" value="P-loop_NTPase"/>
</dbReference>
<feature type="repeat" description="TPR" evidence="1">
    <location>
        <begin position="609"/>
        <end position="642"/>
    </location>
</feature>
<dbReference type="InterPro" id="IPR019734">
    <property type="entry name" value="TPR_rpt"/>
</dbReference>
<dbReference type="Gene3D" id="1.25.40.10">
    <property type="entry name" value="Tetratricopeptide repeat domain"/>
    <property type="match status" value="2"/>
</dbReference>
<dbReference type="EMBL" id="QZFU01000019">
    <property type="protein sequence ID" value="RJO75096.1"/>
    <property type="molecule type" value="Genomic_DNA"/>
</dbReference>
<evidence type="ECO:0000313" key="3">
    <source>
        <dbReference type="EMBL" id="RJO75096.1"/>
    </source>
</evidence>
<dbReference type="RefSeq" id="WP_120041970.1">
    <property type="nucleotide sequence ID" value="NZ_QZFU01000019.1"/>
</dbReference>
<comment type="caution">
    <text evidence="3">The sequence shown here is derived from an EMBL/GenBank/DDBJ whole genome shotgun (WGS) entry which is preliminary data.</text>
</comment>
<dbReference type="Pfam" id="PF13424">
    <property type="entry name" value="TPR_12"/>
    <property type="match status" value="4"/>
</dbReference>
<sequence length="820" mass="89435">MPDYYAHDGAQQINVAGDNTGIVNVVPVYQVSPPRPVVTHTLRRDVRTFLGRNQELERIVAAAQPGQAVSLHTIDGMPGVGKTALAVRAAHALKDRFPDGQYFVQLHAHTPGQAPADPLQVLAGLLTGLGVDPRHLPDSLAERQDMWRDRIADKRVLLVLDDARDHVQIEPLLPGGGGCVTLVTSHRRLVALDDAQPLTLEVLAPSPAAELFATLAYRTPASDTDRAAVAQIVRLCGFLPLAIVLLAGRLAHHPTWSLTGSVAEFAAAADWLAELDAGDRAVQAAFTLSYQDLTARQQLVFRRLGLHPGLDTDTYATAALVGWPIDAVRRELEVLYTAHLVDETDSGRFRLHDLLRTYARALTAKDPDHENEQAHDRLLDYYQNIATAADRWLATRTNPTYSDAAAPMPGMSVQNLDDYMRALEWMRRERENLLACLEYTAAHRLPRMVTLTGLLTGLLERDGPWPQARKLYCRAAEAAELLGDRLGYANTLSNLGLVCRHTAEFSEAADLHERALTIYREIGNRLGEANALNNLGVVRQHTGDGSEAADLHQRGLAIHREIGNRRGEASALNNLGLARQEFGEFGEAADLHRQGLVIHREIGNRRGEASALYNLGLARRHIGDFSEAAGLIQQALAIDREIGNRRGEAHDLDNLGVVLRHVGEFGKAADLHRQGLAIHREIGSRRGEASSLGNLGVVLRHLGEFGEAGDLIQQALVMYRQIGNRRGEVEQLNEIGKLSLAIGAPHDALRTFTSALELANDIDSQHEQAHALEGAAHCHIALGDSDAALAHLRAALGIYRRIGVVETDSAAAYLAMLESS</sequence>
<dbReference type="InterPro" id="IPR011990">
    <property type="entry name" value="TPR-like_helical_dom_sf"/>
</dbReference>
<gene>
    <name evidence="3" type="ORF">D5S18_17110</name>
</gene>
<name>A0A3A4KM36_9NOCA</name>
<accession>A0A3A4KM36</accession>
<dbReference type="InterPro" id="IPR002182">
    <property type="entry name" value="NB-ARC"/>
</dbReference>
<evidence type="ECO:0000256" key="1">
    <source>
        <dbReference type="PROSITE-ProRule" id="PRU00339"/>
    </source>
</evidence>